<dbReference type="PANTHER" id="PTHR20903">
    <property type="entry name" value="PREFOLDIN SUBUNIT 1-RELATED"/>
    <property type="match status" value="1"/>
</dbReference>
<dbReference type="Pfam" id="PF01920">
    <property type="entry name" value="Prefoldin_2"/>
    <property type="match status" value="1"/>
</dbReference>
<dbReference type="InterPro" id="IPR009053">
    <property type="entry name" value="Prefoldin"/>
</dbReference>
<comment type="similarity">
    <text evidence="1">Belongs to the prefoldin subunit beta family.</text>
</comment>
<evidence type="ECO:0000313" key="5">
    <source>
        <dbReference type="Proteomes" id="UP000769157"/>
    </source>
</evidence>
<dbReference type="GeneID" id="70235919"/>
<dbReference type="GO" id="GO:0005737">
    <property type="term" value="C:cytoplasm"/>
    <property type="evidence" value="ECO:0007669"/>
    <property type="project" value="TreeGrafter"/>
</dbReference>
<dbReference type="Gene3D" id="1.10.287.370">
    <property type="match status" value="1"/>
</dbReference>
<reference evidence="4" key="1">
    <citation type="journal article" date="2021" name="Open Biol.">
        <title>Shared evolutionary footprints suggest mitochondrial oxidative damage underlies multiple complex I losses in fungi.</title>
        <authorList>
            <person name="Schikora-Tamarit M.A."/>
            <person name="Marcet-Houben M."/>
            <person name="Nosek J."/>
            <person name="Gabaldon T."/>
        </authorList>
    </citation>
    <scope>NUCLEOTIDE SEQUENCE</scope>
    <source>
        <strain evidence="4">CBS6075</strain>
    </source>
</reference>
<dbReference type="RefSeq" id="XP_046060970.1">
    <property type="nucleotide sequence ID" value="XM_046204980.1"/>
</dbReference>
<dbReference type="GO" id="GO:0051082">
    <property type="term" value="F:unfolded protein binding"/>
    <property type="evidence" value="ECO:0007669"/>
    <property type="project" value="InterPro"/>
</dbReference>
<evidence type="ECO:0000313" key="4">
    <source>
        <dbReference type="EMBL" id="KAH3665766.1"/>
    </source>
</evidence>
<feature type="coiled-coil region" evidence="3">
    <location>
        <begin position="5"/>
        <end position="81"/>
    </location>
</feature>
<dbReference type="InterPro" id="IPR002777">
    <property type="entry name" value="PFD_beta-like"/>
</dbReference>
<organism evidence="4 5">
    <name type="scientific">Ogataea philodendri</name>
    <dbReference type="NCBI Taxonomy" id="1378263"/>
    <lineage>
        <taxon>Eukaryota</taxon>
        <taxon>Fungi</taxon>
        <taxon>Dikarya</taxon>
        <taxon>Ascomycota</taxon>
        <taxon>Saccharomycotina</taxon>
        <taxon>Pichiomycetes</taxon>
        <taxon>Pichiales</taxon>
        <taxon>Pichiaceae</taxon>
        <taxon>Ogataea</taxon>
    </lineage>
</organism>
<gene>
    <name evidence="4" type="ORF">OGAPHI_003954</name>
</gene>
<dbReference type="AlphaFoldDB" id="A0A9P8T5C4"/>
<dbReference type="GO" id="GO:0044183">
    <property type="term" value="F:protein folding chaperone"/>
    <property type="evidence" value="ECO:0007669"/>
    <property type="project" value="TreeGrafter"/>
</dbReference>
<protein>
    <recommendedName>
        <fullName evidence="6">Prefoldin subunit 1</fullName>
    </recommendedName>
</protein>
<dbReference type="Proteomes" id="UP000769157">
    <property type="component" value="Unassembled WGS sequence"/>
</dbReference>
<comment type="caution">
    <text evidence="4">The sequence shown here is derived from an EMBL/GenBank/DDBJ whole genome shotgun (WGS) entry which is preliminary data.</text>
</comment>
<keyword evidence="3" id="KW-0175">Coiled coil</keyword>
<dbReference type="EMBL" id="JAEUBE010000295">
    <property type="protein sequence ID" value="KAH3665766.1"/>
    <property type="molecule type" value="Genomic_DNA"/>
</dbReference>
<dbReference type="SUPFAM" id="SSF46579">
    <property type="entry name" value="Prefoldin"/>
    <property type="match status" value="1"/>
</dbReference>
<dbReference type="OrthoDB" id="2015447at2759"/>
<evidence type="ECO:0000256" key="2">
    <source>
        <dbReference type="ARBA" id="ARBA00023186"/>
    </source>
</evidence>
<reference evidence="4" key="2">
    <citation type="submission" date="2021-01" db="EMBL/GenBank/DDBJ databases">
        <authorList>
            <person name="Schikora-Tamarit M.A."/>
        </authorList>
    </citation>
    <scope>NUCLEOTIDE SEQUENCE</scope>
    <source>
        <strain evidence="4">CBS6075</strain>
    </source>
</reference>
<name>A0A9P8T5C4_9ASCO</name>
<accession>A0A9P8T5C4</accession>
<evidence type="ECO:0000256" key="3">
    <source>
        <dbReference type="SAM" id="Coils"/>
    </source>
</evidence>
<proteinExistence type="inferred from homology"/>
<keyword evidence="5" id="KW-1185">Reference proteome</keyword>
<dbReference type="PANTHER" id="PTHR20903:SF0">
    <property type="entry name" value="PREFOLDIN SUBUNIT 1"/>
    <property type="match status" value="1"/>
</dbReference>
<dbReference type="GO" id="GO:0016272">
    <property type="term" value="C:prefoldin complex"/>
    <property type="evidence" value="ECO:0007669"/>
    <property type="project" value="InterPro"/>
</dbReference>
<evidence type="ECO:0008006" key="6">
    <source>
        <dbReference type="Google" id="ProtNLM"/>
    </source>
</evidence>
<evidence type="ECO:0000256" key="1">
    <source>
        <dbReference type="ARBA" id="ARBA00008045"/>
    </source>
</evidence>
<keyword evidence="2" id="KW-0143">Chaperone</keyword>
<sequence length="109" mass="12359">METQLNEKQEELNVTNVVLARLAQQNRVLELQIQEIKNSGNEKVWESCGKAFLGTPVKDYETKLNQQIKDNKDSVNSLEKKKHYLETTVKTTFDNMSKFLGPAPSSSTA</sequence>